<evidence type="ECO:0000313" key="3">
    <source>
        <dbReference type="Proteomes" id="UP000231358"/>
    </source>
</evidence>
<dbReference type="EMBL" id="NEXV01000020">
    <property type="protein sequence ID" value="PIG90078.1"/>
    <property type="molecule type" value="Genomic_DNA"/>
</dbReference>
<keyword evidence="1" id="KW-0472">Membrane</keyword>
<feature type="transmembrane region" description="Helical" evidence="1">
    <location>
        <begin position="296"/>
        <end position="321"/>
    </location>
</feature>
<gene>
    <name evidence="2" type="ORF">AARAC_001878</name>
</gene>
<dbReference type="PANTHER" id="PTHR37576">
    <property type="entry name" value="DEFECT AT LOW TEMPERATURE PROTEIN 1"/>
    <property type="match status" value="1"/>
</dbReference>
<protein>
    <submittedName>
        <fullName evidence="2">Uncharacterized protein</fullName>
    </submittedName>
</protein>
<accession>A0A2G7GB47</accession>
<dbReference type="AlphaFoldDB" id="A0A2G7GB47"/>
<organism evidence="2 3">
    <name type="scientific">Aspergillus arachidicola</name>
    <dbReference type="NCBI Taxonomy" id="656916"/>
    <lineage>
        <taxon>Eukaryota</taxon>
        <taxon>Fungi</taxon>
        <taxon>Dikarya</taxon>
        <taxon>Ascomycota</taxon>
        <taxon>Pezizomycotina</taxon>
        <taxon>Eurotiomycetes</taxon>
        <taxon>Eurotiomycetidae</taxon>
        <taxon>Eurotiales</taxon>
        <taxon>Aspergillaceae</taxon>
        <taxon>Aspergillus</taxon>
        <taxon>Aspergillus subgen. Circumdati</taxon>
    </lineage>
</organism>
<sequence>MENLRTAGKSNHRFLLLYHLLSAPDYYDLPLQKVQPLPGGTRLLTDIKFFNVLGLASIASVIVAIDSPLFQRATTVAQVNMPLSVGIAQQLPFGYTGAMQRHISSDVTRMTPPFQKVVLSHNSGEPMYLNDTGCENGNCSATIRAAGLAVECSLETIPKDFGSLIYGAENETRELVPSNCNATVIPETIALIYDTNEQEDITTNSTIGGLYLVANDLLQSKAVGMQINHAWTLETSGMLAQDHLTWADELVSCQDTWKDPTPQVVAELQNLIKMIQQNQTVDVVKLQDVSVFQVHYGYLAAGAAVMGVCLVVVASTFYEWWKIGRPTTMSPIEIEKAFNAPVLKADGVNDDLDRLLPIVGDRQVRCGEVRYRDGNIILPSDDVDPHESVQSRLESSYLHWTNASQQDGRYV</sequence>
<proteinExistence type="predicted"/>
<dbReference type="STRING" id="656916.A0A2G7GB47"/>
<reference evidence="2 3" key="1">
    <citation type="submission" date="2017-05" db="EMBL/GenBank/DDBJ databases">
        <title>Genome sequence for an aflatoxigenic pathogen of Argentinian peanut, Aspergillus arachidicola.</title>
        <authorList>
            <person name="Moore G."/>
            <person name="Beltz S.B."/>
            <person name="Mack B.M."/>
        </authorList>
    </citation>
    <scope>NUCLEOTIDE SEQUENCE [LARGE SCALE GENOMIC DNA]</scope>
    <source>
        <strain evidence="2 3">CBS 117610</strain>
    </source>
</reference>
<keyword evidence="1" id="KW-1133">Transmembrane helix</keyword>
<evidence type="ECO:0000313" key="2">
    <source>
        <dbReference type="EMBL" id="PIG90078.1"/>
    </source>
</evidence>
<name>A0A2G7GB47_9EURO</name>
<evidence type="ECO:0000256" key="1">
    <source>
        <dbReference type="SAM" id="Phobius"/>
    </source>
</evidence>
<keyword evidence="3" id="KW-1185">Reference proteome</keyword>
<dbReference type="PANTHER" id="PTHR37576:SF2">
    <property type="entry name" value="DEFECT AT LOW TEMPERATURE PROTEIN 1"/>
    <property type="match status" value="1"/>
</dbReference>
<keyword evidence="1" id="KW-0812">Transmembrane</keyword>
<comment type="caution">
    <text evidence="2">The sequence shown here is derived from an EMBL/GenBank/DDBJ whole genome shotgun (WGS) entry which is preliminary data.</text>
</comment>
<dbReference type="Proteomes" id="UP000231358">
    <property type="component" value="Unassembled WGS sequence"/>
</dbReference>